<protein>
    <submittedName>
        <fullName evidence="1">Uncharacterized protein</fullName>
    </submittedName>
</protein>
<evidence type="ECO:0000313" key="1">
    <source>
        <dbReference type="EMBL" id="RBP37006.1"/>
    </source>
</evidence>
<dbReference type="RefSeq" id="WP_113961778.1">
    <property type="nucleotide sequence ID" value="NZ_QNRR01000015.1"/>
</dbReference>
<reference evidence="1 2" key="1">
    <citation type="submission" date="2018-06" db="EMBL/GenBank/DDBJ databases">
        <title>Genomic Encyclopedia of Type Strains, Phase IV (KMG-IV): sequencing the most valuable type-strain genomes for metagenomic binning, comparative biology and taxonomic classification.</title>
        <authorList>
            <person name="Goeker M."/>
        </authorList>
    </citation>
    <scope>NUCLEOTIDE SEQUENCE [LARGE SCALE GENOMIC DNA]</scope>
    <source>
        <strain evidence="1 2">DSM 25532</strain>
    </source>
</reference>
<sequence length="151" mass="15899">MANKYTDLAAGQLAAESDFSEAPSLRAFGGDVRYVDVKIAVTALTTSDVIYLAKLPKGARVIPALCSVDHGDPGDALTGKLGDEADDDRYGAALALGGAAGRKAFSEAGTKGDAFLNPYKFTEELWVTFTPTTVTNLATHDQVWHVAYTLG</sequence>
<gene>
    <name evidence="1" type="ORF">DES53_115147</name>
</gene>
<name>A0A366H6W9_9BACT</name>
<organism evidence="1 2">
    <name type="scientific">Roseimicrobium gellanilyticum</name>
    <dbReference type="NCBI Taxonomy" id="748857"/>
    <lineage>
        <taxon>Bacteria</taxon>
        <taxon>Pseudomonadati</taxon>
        <taxon>Verrucomicrobiota</taxon>
        <taxon>Verrucomicrobiia</taxon>
        <taxon>Verrucomicrobiales</taxon>
        <taxon>Verrucomicrobiaceae</taxon>
        <taxon>Roseimicrobium</taxon>
    </lineage>
</organism>
<evidence type="ECO:0000313" key="2">
    <source>
        <dbReference type="Proteomes" id="UP000253426"/>
    </source>
</evidence>
<dbReference type="AlphaFoldDB" id="A0A366H6W9"/>
<keyword evidence="2" id="KW-1185">Reference proteome</keyword>
<comment type="caution">
    <text evidence="1">The sequence shown here is derived from an EMBL/GenBank/DDBJ whole genome shotgun (WGS) entry which is preliminary data.</text>
</comment>
<dbReference type="EMBL" id="QNRR01000015">
    <property type="protein sequence ID" value="RBP37006.1"/>
    <property type="molecule type" value="Genomic_DNA"/>
</dbReference>
<accession>A0A366H6W9</accession>
<dbReference type="Proteomes" id="UP000253426">
    <property type="component" value="Unassembled WGS sequence"/>
</dbReference>
<proteinExistence type="predicted"/>